<dbReference type="AlphaFoldDB" id="A0A117ED52"/>
<reference evidence="8 9" key="2">
    <citation type="journal article" date="2016" name="Genome Announc.">
        <title>Draft Genome Sequences of Streptomyces scabiei S58, Streptomyces turgidiscabies T45, and Streptomyces acidiscabies a10, the Pathogens of Potato Common Scab, Isolated in Japan.</title>
        <authorList>
            <person name="Tomihama T."/>
            <person name="Nishi Y."/>
            <person name="Sakai M."/>
            <person name="Ikenaga M."/>
            <person name="Okubo T."/>
            <person name="Ikeda S."/>
        </authorList>
    </citation>
    <scope>NUCLEOTIDE SEQUENCE [LARGE SCALE GENOMIC DNA]</scope>
    <source>
        <strain evidence="8 9">S58</strain>
    </source>
</reference>
<evidence type="ECO:0000259" key="7">
    <source>
        <dbReference type="Pfam" id="PF02518"/>
    </source>
</evidence>
<evidence type="ECO:0000256" key="4">
    <source>
        <dbReference type="ARBA" id="ARBA00022679"/>
    </source>
</evidence>
<dbReference type="SUPFAM" id="SSF55874">
    <property type="entry name" value="ATPase domain of HSP90 chaperone/DNA topoisomerase II/histidine kinase"/>
    <property type="match status" value="1"/>
</dbReference>
<dbReference type="EMBL" id="BCMM01000008">
    <property type="protein sequence ID" value="GAQ61973.1"/>
    <property type="molecule type" value="Genomic_DNA"/>
</dbReference>
<feature type="compositionally biased region" description="Low complexity" evidence="6">
    <location>
        <begin position="426"/>
        <end position="450"/>
    </location>
</feature>
<evidence type="ECO:0000313" key="9">
    <source>
        <dbReference type="Proteomes" id="UP000067448"/>
    </source>
</evidence>
<dbReference type="Proteomes" id="UP000067448">
    <property type="component" value="Unassembled WGS sequence"/>
</dbReference>
<dbReference type="GO" id="GO:0004673">
    <property type="term" value="F:protein histidine kinase activity"/>
    <property type="evidence" value="ECO:0007669"/>
    <property type="project" value="UniProtKB-EC"/>
</dbReference>
<evidence type="ECO:0000256" key="5">
    <source>
        <dbReference type="ARBA" id="ARBA00022777"/>
    </source>
</evidence>
<dbReference type="Pfam" id="PF02518">
    <property type="entry name" value="HATPase_c"/>
    <property type="match status" value="1"/>
</dbReference>
<dbReference type="PANTHER" id="PTHR45436:SF5">
    <property type="entry name" value="SENSOR HISTIDINE KINASE TRCS"/>
    <property type="match status" value="1"/>
</dbReference>
<evidence type="ECO:0000256" key="2">
    <source>
        <dbReference type="ARBA" id="ARBA00012438"/>
    </source>
</evidence>
<dbReference type="Gene3D" id="3.30.565.10">
    <property type="entry name" value="Histidine kinase-like ATPase, C-terminal domain"/>
    <property type="match status" value="1"/>
</dbReference>
<feature type="region of interest" description="Disordered" evidence="6">
    <location>
        <begin position="412"/>
        <end position="536"/>
    </location>
</feature>
<proteinExistence type="predicted"/>
<sequence>MPEPPPFAATPERGRPDATAPPSRHRHGKSGASDSANSSSAQPRLTRLAVLPAAVMAGISTAVTGTVLRLQEGTADGATWGVLAGGAVLGCGCLAGAVRAARSRARSDAKRAESLRQTITTGNWALEEDLTRLKRGEPLLSRGFAYQASRAEDPYQKLEYDVTEAQHRAREALVWAASHFQAASDDNSDKVEVFVNLARRLQSLVHRTIRELDDLENQVEDPDLLRRIFGIDHLATRIRRHAENLAVLGGAISRRQWTNPVTLTEVLRSSIAEVEQYSRVKLVPPIEGTLRGHAVADVIHLLAELVENATMFSHPDTQILLRSRRVTAGIAIEVEDRGLGIPQEDQDRINTLLADPARIDVAKLLADGRIGLFVVSSLARRHGIAVQLQGNIYGGVQAVLVLPQGLLGDEEGHTPVQASVPPPVQARPAAPHPVQAQHAAPHPMQAGPAASHPMQEPAPVWEARSPAPPPGAVPSHGGAPAHSHAGPPAGAPQRSAAPRPAAARHERSQPVSGARSEYRPSPGYDGPASGGSARPVLPKRRAMEHLAPELRQGPPARPETHEQDLTFSPGLLAGINRGFGLAGATSDATPVDDARWAPPRPQGEEPHHGER</sequence>
<reference evidence="9" key="1">
    <citation type="submission" date="2015-11" db="EMBL/GenBank/DDBJ databases">
        <authorList>
            <consortium name="Cross-ministerial Strategic Innovation Promotion Program (SIP) consortium"/>
            <person name="Tomihama T."/>
            <person name="Ikenaga M."/>
            <person name="Sakai M."/>
            <person name="Okubo T."/>
            <person name="Ikeda S."/>
        </authorList>
    </citation>
    <scope>NUCLEOTIDE SEQUENCE [LARGE SCALE GENOMIC DNA]</scope>
    <source>
        <strain evidence="9">S58</strain>
    </source>
</reference>
<dbReference type="InterPro" id="IPR003594">
    <property type="entry name" value="HATPase_dom"/>
</dbReference>
<evidence type="ECO:0000256" key="6">
    <source>
        <dbReference type="SAM" id="MobiDB-lite"/>
    </source>
</evidence>
<evidence type="ECO:0000256" key="1">
    <source>
        <dbReference type="ARBA" id="ARBA00000085"/>
    </source>
</evidence>
<reference evidence="9" key="3">
    <citation type="submission" date="2016-02" db="EMBL/GenBank/DDBJ databases">
        <title>Draft genome of pathogenic Streptomyces sp. in Japan.</title>
        <authorList>
            <person name="Tomihama T."/>
            <person name="Ikenaga M."/>
            <person name="Sakai M."/>
            <person name="Okubo T."/>
            <person name="Ikeda S."/>
        </authorList>
    </citation>
    <scope>NUCLEOTIDE SEQUENCE [LARGE SCALE GENOMIC DNA]</scope>
    <source>
        <strain evidence="9">S58</strain>
    </source>
</reference>
<feature type="compositionally biased region" description="Low complexity" evidence="6">
    <location>
        <begin position="30"/>
        <end position="41"/>
    </location>
</feature>
<feature type="region of interest" description="Disordered" evidence="6">
    <location>
        <begin position="581"/>
        <end position="611"/>
    </location>
</feature>
<keyword evidence="4" id="KW-0808">Transferase</keyword>
<feature type="domain" description="Histidine kinase/HSP90-like ATPase" evidence="7">
    <location>
        <begin position="297"/>
        <end position="404"/>
    </location>
</feature>
<protein>
    <recommendedName>
        <fullName evidence="2">histidine kinase</fullName>
        <ecNumber evidence="2">2.7.13.3</ecNumber>
    </recommendedName>
</protein>
<accession>A0A117ED52</accession>
<comment type="catalytic activity">
    <reaction evidence="1">
        <text>ATP + protein L-histidine = ADP + protein N-phospho-L-histidine.</text>
        <dbReference type="EC" id="2.7.13.3"/>
    </reaction>
</comment>
<feature type="region of interest" description="Disordered" evidence="6">
    <location>
        <begin position="1"/>
        <end position="43"/>
    </location>
</feature>
<dbReference type="PANTHER" id="PTHR45436">
    <property type="entry name" value="SENSOR HISTIDINE KINASE YKOH"/>
    <property type="match status" value="1"/>
</dbReference>
<gene>
    <name evidence="8" type="ORF">SsS58_02327</name>
</gene>
<feature type="compositionally biased region" description="Basic and acidic residues" evidence="6">
    <location>
        <begin position="602"/>
        <end position="611"/>
    </location>
</feature>
<comment type="caution">
    <text evidence="8">The sequence shown here is derived from an EMBL/GenBank/DDBJ whole genome shotgun (WGS) entry which is preliminary data.</text>
</comment>
<dbReference type="EC" id="2.7.13.3" evidence="2"/>
<feature type="compositionally biased region" description="Low complexity" evidence="6">
    <location>
        <begin position="474"/>
        <end position="501"/>
    </location>
</feature>
<keyword evidence="3" id="KW-0597">Phosphoprotein</keyword>
<dbReference type="GO" id="GO:0000160">
    <property type="term" value="P:phosphorelay signal transduction system"/>
    <property type="evidence" value="ECO:0007669"/>
    <property type="project" value="TreeGrafter"/>
</dbReference>
<keyword evidence="5 8" id="KW-0418">Kinase</keyword>
<name>A0A117ED52_STRSC</name>
<dbReference type="InterPro" id="IPR036890">
    <property type="entry name" value="HATPase_C_sf"/>
</dbReference>
<evidence type="ECO:0000313" key="8">
    <source>
        <dbReference type="EMBL" id="GAQ61973.1"/>
    </source>
</evidence>
<dbReference type="OrthoDB" id="4652229at2"/>
<organism evidence="8 9">
    <name type="scientific">Streptomyces scabiei</name>
    <dbReference type="NCBI Taxonomy" id="1930"/>
    <lineage>
        <taxon>Bacteria</taxon>
        <taxon>Bacillati</taxon>
        <taxon>Actinomycetota</taxon>
        <taxon>Actinomycetes</taxon>
        <taxon>Kitasatosporales</taxon>
        <taxon>Streptomycetaceae</taxon>
        <taxon>Streptomyces</taxon>
    </lineage>
</organism>
<evidence type="ECO:0000256" key="3">
    <source>
        <dbReference type="ARBA" id="ARBA00022553"/>
    </source>
</evidence>
<dbReference type="InterPro" id="IPR050428">
    <property type="entry name" value="TCS_sensor_his_kinase"/>
</dbReference>
<dbReference type="GO" id="GO:0005886">
    <property type="term" value="C:plasma membrane"/>
    <property type="evidence" value="ECO:0007669"/>
    <property type="project" value="TreeGrafter"/>
</dbReference>
<dbReference type="RefSeq" id="WP_059079808.1">
    <property type="nucleotide sequence ID" value="NZ_BCMM01000008.1"/>
</dbReference>